<sequence>MLLVAGLEAALVVMASAVVLFVNTHCGSHRSRLQATVRVTAVAIFSHVLATEPVSDKAAQLLPPRLLSLVGGPPVEGEGPPSGKRHEPIGQQTNAAAATAAGRRPCRTRLGATAHQAGVVGPEGCHDGRVEHLLEILLGERRALHVGQGPVSVGRLLGALLWHWLLSIACQFDEHLDVRAEVALGAHQDKGCFGAVPPQLGQPLLRGVVERGGAHHREAEQEHRRVGVAQGPQRVKVVLSGGVTELQSDRLVVDGHHNRVVVEGRRHVLRRIPVGCVAHDQARLAHGTVTDEDALDGADAPAAGCRRRGLHFGRKQAGRVIPRQRRHHDPISCIRPVQW</sequence>
<name>A0A6B0V9X3_IXORI</name>
<protein>
    <submittedName>
        <fullName evidence="2">Putative secreted protein</fullName>
    </submittedName>
</protein>
<evidence type="ECO:0000313" key="2">
    <source>
        <dbReference type="EMBL" id="MXU98496.1"/>
    </source>
</evidence>
<feature type="compositionally biased region" description="Low complexity" evidence="1">
    <location>
        <begin position="71"/>
        <end position="81"/>
    </location>
</feature>
<dbReference type="EMBL" id="GIFC01016413">
    <property type="protein sequence ID" value="MXU98496.1"/>
    <property type="molecule type" value="Transcribed_RNA"/>
</dbReference>
<proteinExistence type="predicted"/>
<accession>A0A6B0V9X3</accession>
<evidence type="ECO:0000256" key="1">
    <source>
        <dbReference type="SAM" id="MobiDB-lite"/>
    </source>
</evidence>
<feature type="region of interest" description="Disordered" evidence="1">
    <location>
        <begin position="71"/>
        <end position="102"/>
    </location>
</feature>
<organism evidence="2">
    <name type="scientific">Ixodes ricinus</name>
    <name type="common">Common tick</name>
    <name type="synonym">Acarus ricinus</name>
    <dbReference type="NCBI Taxonomy" id="34613"/>
    <lineage>
        <taxon>Eukaryota</taxon>
        <taxon>Metazoa</taxon>
        <taxon>Ecdysozoa</taxon>
        <taxon>Arthropoda</taxon>
        <taxon>Chelicerata</taxon>
        <taxon>Arachnida</taxon>
        <taxon>Acari</taxon>
        <taxon>Parasitiformes</taxon>
        <taxon>Ixodida</taxon>
        <taxon>Ixodoidea</taxon>
        <taxon>Ixodidae</taxon>
        <taxon>Ixodinae</taxon>
        <taxon>Ixodes</taxon>
    </lineage>
</organism>
<dbReference type="AlphaFoldDB" id="A0A6B0V9X3"/>
<reference evidence="2" key="1">
    <citation type="submission" date="2019-12" db="EMBL/GenBank/DDBJ databases">
        <title>An insight into the sialome of adult female Ixodes ricinus ticks feeding for 6 days.</title>
        <authorList>
            <person name="Perner J."/>
            <person name="Ribeiro J.M.C."/>
        </authorList>
    </citation>
    <scope>NUCLEOTIDE SEQUENCE</scope>
    <source>
        <strain evidence="2">Semi-engorged</strain>
        <tissue evidence="2">Salivary glands</tissue>
    </source>
</reference>